<evidence type="ECO:0000313" key="2">
    <source>
        <dbReference type="EMBL" id="EDR09143.1"/>
    </source>
</evidence>
<feature type="region of interest" description="Disordered" evidence="1">
    <location>
        <begin position="187"/>
        <end position="235"/>
    </location>
</feature>
<feature type="compositionally biased region" description="Low complexity" evidence="1">
    <location>
        <begin position="415"/>
        <end position="432"/>
    </location>
</feature>
<dbReference type="AlphaFoldDB" id="B0D8W5"/>
<dbReference type="HOGENOM" id="CLU_443479_0_0_1"/>
<feature type="region of interest" description="Disordered" evidence="1">
    <location>
        <begin position="564"/>
        <end position="608"/>
    </location>
</feature>
<feature type="compositionally biased region" description="Pro residues" evidence="1">
    <location>
        <begin position="296"/>
        <end position="314"/>
    </location>
</feature>
<name>B0D8W5_LACBS</name>
<dbReference type="Proteomes" id="UP000001194">
    <property type="component" value="Unassembled WGS sequence"/>
</dbReference>
<reference evidence="2 3" key="1">
    <citation type="journal article" date="2008" name="Nature">
        <title>The genome of Laccaria bicolor provides insights into mycorrhizal symbiosis.</title>
        <authorList>
            <person name="Martin F."/>
            <person name="Aerts A."/>
            <person name="Ahren D."/>
            <person name="Brun A."/>
            <person name="Danchin E.G.J."/>
            <person name="Duchaussoy F."/>
            <person name="Gibon J."/>
            <person name="Kohler A."/>
            <person name="Lindquist E."/>
            <person name="Pereda V."/>
            <person name="Salamov A."/>
            <person name="Shapiro H.J."/>
            <person name="Wuyts J."/>
            <person name="Blaudez D."/>
            <person name="Buee M."/>
            <person name="Brokstein P."/>
            <person name="Canbaeck B."/>
            <person name="Cohen D."/>
            <person name="Courty P.E."/>
            <person name="Coutinho P.M."/>
            <person name="Delaruelle C."/>
            <person name="Detter J.C."/>
            <person name="Deveau A."/>
            <person name="DiFazio S."/>
            <person name="Duplessis S."/>
            <person name="Fraissinet-Tachet L."/>
            <person name="Lucic E."/>
            <person name="Frey-Klett P."/>
            <person name="Fourrey C."/>
            <person name="Feussner I."/>
            <person name="Gay G."/>
            <person name="Grimwood J."/>
            <person name="Hoegger P.J."/>
            <person name="Jain P."/>
            <person name="Kilaru S."/>
            <person name="Labbe J."/>
            <person name="Lin Y.C."/>
            <person name="Legue V."/>
            <person name="Le Tacon F."/>
            <person name="Marmeisse R."/>
            <person name="Melayah D."/>
            <person name="Montanini B."/>
            <person name="Muratet M."/>
            <person name="Nehls U."/>
            <person name="Niculita-Hirzel H."/>
            <person name="Oudot-Le Secq M.P."/>
            <person name="Peter M."/>
            <person name="Quesneville H."/>
            <person name="Rajashekar B."/>
            <person name="Reich M."/>
            <person name="Rouhier N."/>
            <person name="Schmutz J."/>
            <person name="Yin T."/>
            <person name="Chalot M."/>
            <person name="Henrissat B."/>
            <person name="Kuees U."/>
            <person name="Lucas S."/>
            <person name="Van de Peer Y."/>
            <person name="Podila G.K."/>
            <person name="Polle A."/>
            <person name="Pukkila P.J."/>
            <person name="Richardson P.M."/>
            <person name="Rouze P."/>
            <person name="Sanders I.R."/>
            <person name="Stajich J.E."/>
            <person name="Tunlid A."/>
            <person name="Tuskan G."/>
            <person name="Grigoriev I.V."/>
        </authorList>
    </citation>
    <scope>NUCLEOTIDE SEQUENCE [LARGE SCALE GENOMIC DNA]</scope>
    <source>
        <strain evidence="3">S238N-H82 / ATCC MYA-4686</strain>
    </source>
</reference>
<feature type="region of interest" description="Disordered" evidence="1">
    <location>
        <begin position="67"/>
        <end position="86"/>
    </location>
</feature>
<dbReference type="InParanoid" id="B0D8W5"/>
<feature type="region of interest" description="Disordered" evidence="1">
    <location>
        <begin position="266"/>
        <end position="319"/>
    </location>
</feature>
<proteinExistence type="predicted"/>
<dbReference type="GeneID" id="6076112"/>
<evidence type="ECO:0000256" key="1">
    <source>
        <dbReference type="SAM" id="MobiDB-lite"/>
    </source>
</evidence>
<dbReference type="EMBL" id="DS547100">
    <property type="protein sequence ID" value="EDR09143.1"/>
    <property type="molecule type" value="Genomic_DNA"/>
</dbReference>
<dbReference type="KEGG" id="lbc:LACBIDRAFT_294080"/>
<dbReference type="OrthoDB" id="3230534at2759"/>
<keyword evidence="3" id="KW-1185">Reference proteome</keyword>
<feature type="compositionally biased region" description="Low complexity" evidence="1">
    <location>
        <begin position="565"/>
        <end position="578"/>
    </location>
</feature>
<protein>
    <submittedName>
        <fullName evidence="2">Predicted protein</fullName>
    </submittedName>
</protein>
<feature type="region of interest" description="Disordered" evidence="1">
    <location>
        <begin position="336"/>
        <end position="447"/>
    </location>
</feature>
<dbReference type="RefSeq" id="XP_001880456.1">
    <property type="nucleotide sequence ID" value="XM_001880421.1"/>
</dbReference>
<feature type="compositionally biased region" description="Polar residues" evidence="1">
    <location>
        <begin position="629"/>
        <end position="639"/>
    </location>
</feature>
<evidence type="ECO:0000313" key="3">
    <source>
        <dbReference type="Proteomes" id="UP000001194"/>
    </source>
</evidence>
<gene>
    <name evidence="2" type="ORF">LACBIDRAFT_294080</name>
</gene>
<feature type="region of interest" description="Disordered" evidence="1">
    <location>
        <begin position="621"/>
        <end position="669"/>
    </location>
</feature>
<sequence length="690" mass="74954">MEVQILFMISTICRLGAPLVLRQNPTYPTRVRDIPSVARESIRTSQTSFVQLFSWRFTIWILDESRRRPGNRPRAGEKLELSSPQVARPSPSETWIFVTDVPFGAFSLPPPSCQGATSHRKSEYLNEFCERSPPATQHPLTPREGPIQTLILAFTSTSLPGKRIAVCHGSAANLGYGLVRNRTFLPPLDRDHESPQRSHLRPHTPTSSSAPVKKGSFKESHIPVRSPRKTNVPRSALQDDDFTLDANHLFKQQSLPSIEAADMHSENGKFGQDMDGSCTDATDDPSQERTPTLLTVPPPPLESTPSQPSAPPSRTPLSDELRLQNALASHISDTILQEYSPPPSAPEEPLRIPSPLFSSTPPRESFRKPTLHTTPPKDLPDLPDPPSTDEEDSEPLPPKTHTALNGGSALELAETPRAPGGWATAPAPAGNTNLASDYLQGNGQGVEESTHISDINNINWTAMKTPKPPGSWNTFATPIQAPRFDSPSIEDSSVPVETNGGLATPVASISKASLAFQTPAAPGAWVATPATRKSILKVRFDPQASKSDDFTAEDVPEHSTYDVMNSSESNIAANSAGSDTRGARPSTPELLTPISPGCSPHNPRKSPSIRILDAFGREQTDIVDAKPDASNSARSSSTKRVPDAMDREVDEDEDETFTAQSDHPMNRDELLSRVRRGLGDIVQGIDELSQ</sequence>
<organism evidence="3">
    <name type="scientific">Laccaria bicolor (strain S238N-H82 / ATCC MYA-4686)</name>
    <name type="common">Bicoloured deceiver</name>
    <name type="synonym">Laccaria laccata var. bicolor</name>
    <dbReference type="NCBI Taxonomy" id="486041"/>
    <lineage>
        <taxon>Eukaryota</taxon>
        <taxon>Fungi</taxon>
        <taxon>Dikarya</taxon>
        <taxon>Basidiomycota</taxon>
        <taxon>Agaricomycotina</taxon>
        <taxon>Agaricomycetes</taxon>
        <taxon>Agaricomycetidae</taxon>
        <taxon>Agaricales</taxon>
        <taxon>Agaricineae</taxon>
        <taxon>Hydnangiaceae</taxon>
        <taxon>Laccaria</taxon>
    </lineage>
</organism>
<accession>B0D8W5</accession>